<dbReference type="Gene3D" id="3.40.250.10">
    <property type="entry name" value="Rhodanese-like domain"/>
    <property type="match status" value="1"/>
</dbReference>
<dbReference type="CDD" id="cd00158">
    <property type="entry name" value="RHOD"/>
    <property type="match status" value="1"/>
</dbReference>
<feature type="domain" description="Rhodanese" evidence="1">
    <location>
        <begin position="85"/>
        <end position="198"/>
    </location>
</feature>
<comment type="caution">
    <text evidence="2">The sequence shown here is derived from an EMBL/GenBank/DDBJ whole genome shotgun (WGS) entry which is preliminary data.</text>
</comment>
<protein>
    <submittedName>
        <fullName evidence="2">Gonidia-specific protein</fullName>
    </submittedName>
</protein>
<dbReference type="AlphaFoldDB" id="A0A2P6TK46"/>
<proteinExistence type="predicted"/>
<dbReference type="SMART" id="SM00450">
    <property type="entry name" value="RHOD"/>
    <property type="match status" value="1"/>
</dbReference>
<organism evidence="2 3">
    <name type="scientific">Chlorella sorokiniana</name>
    <name type="common">Freshwater green alga</name>
    <dbReference type="NCBI Taxonomy" id="3076"/>
    <lineage>
        <taxon>Eukaryota</taxon>
        <taxon>Viridiplantae</taxon>
        <taxon>Chlorophyta</taxon>
        <taxon>core chlorophytes</taxon>
        <taxon>Trebouxiophyceae</taxon>
        <taxon>Chlorellales</taxon>
        <taxon>Chlorellaceae</taxon>
        <taxon>Chlorella clade</taxon>
        <taxon>Chlorella</taxon>
    </lineage>
</organism>
<gene>
    <name evidence="2" type="ORF">C2E21_6599</name>
</gene>
<dbReference type="Proteomes" id="UP000239899">
    <property type="component" value="Unassembled WGS sequence"/>
</dbReference>
<name>A0A2P6TK46_CHLSO</name>
<sequence length="239" mass="26363">MVVAAAQRCTVVAAAGQRVQLQPAQRGAFRAAALRRVAAAPQQRAALAAQAYVREWTDPEFAAETMASFPDKAIATVEEARCLIEKAGYKYLDVRPTLELDEVGKWRGCINVPLINSAWKYNTETRKKEVVKEDNLDFIAQVQKKIPNKDTPIIVGCSNGTTYSIDALELLDEAGYTHLVGLKGGFYAWFRVFDNKGGRRRSGEYAEQYTHDGDSCGIHSSGAGFDKVDKIEAWVPPSF</sequence>
<dbReference type="InterPro" id="IPR044684">
    <property type="entry name" value="STR17/STR18/HARC1-like"/>
</dbReference>
<dbReference type="PANTHER" id="PTHR44542">
    <property type="entry name" value="THIOSULFATE SULFURTRANSFERASE 18"/>
    <property type="match status" value="1"/>
</dbReference>
<dbReference type="OrthoDB" id="566238at2759"/>
<accession>A0A2P6TK46</accession>
<dbReference type="InterPro" id="IPR036873">
    <property type="entry name" value="Rhodanese-like_dom_sf"/>
</dbReference>
<dbReference type="EMBL" id="LHPG02000013">
    <property type="protein sequence ID" value="PRW44445.1"/>
    <property type="molecule type" value="Genomic_DNA"/>
</dbReference>
<dbReference type="PANTHER" id="PTHR44542:SF14">
    <property type="entry name" value="PROTEIN HIGH ARSENIC CONTENT 1, MITOCHONDRIAL-RELATED"/>
    <property type="match status" value="1"/>
</dbReference>
<keyword evidence="3" id="KW-1185">Reference proteome</keyword>
<dbReference type="GO" id="GO:0003824">
    <property type="term" value="F:catalytic activity"/>
    <property type="evidence" value="ECO:0007669"/>
    <property type="project" value="InterPro"/>
</dbReference>
<dbReference type="PROSITE" id="PS50206">
    <property type="entry name" value="RHODANESE_3"/>
    <property type="match status" value="1"/>
</dbReference>
<dbReference type="STRING" id="3076.A0A2P6TK46"/>
<dbReference type="Pfam" id="PF00581">
    <property type="entry name" value="Rhodanese"/>
    <property type="match status" value="1"/>
</dbReference>
<evidence type="ECO:0000259" key="1">
    <source>
        <dbReference type="PROSITE" id="PS50206"/>
    </source>
</evidence>
<evidence type="ECO:0000313" key="2">
    <source>
        <dbReference type="EMBL" id="PRW44445.1"/>
    </source>
</evidence>
<dbReference type="SUPFAM" id="SSF52821">
    <property type="entry name" value="Rhodanese/Cell cycle control phosphatase"/>
    <property type="match status" value="1"/>
</dbReference>
<reference evidence="2 3" key="1">
    <citation type="journal article" date="2018" name="Plant J.">
        <title>Genome sequences of Chlorella sorokiniana UTEX 1602 and Micractinium conductrix SAG 241.80: implications to maltose excretion by a green alga.</title>
        <authorList>
            <person name="Arriola M.B."/>
            <person name="Velmurugan N."/>
            <person name="Zhang Y."/>
            <person name="Plunkett M.H."/>
            <person name="Hondzo H."/>
            <person name="Barney B.M."/>
        </authorList>
    </citation>
    <scope>NUCLEOTIDE SEQUENCE [LARGE SCALE GENOMIC DNA]</scope>
    <source>
        <strain evidence="3">UTEX 1602</strain>
    </source>
</reference>
<evidence type="ECO:0000313" key="3">
    <source>
        <dbReference type="Proteomes" id="UP000239899"/>
    </source>
</evidence>
<dbReference type="InterPro" id="IPR001763">
    <property type="entry name" value="Rhodanese-like_dom"/>
</dbReference>